<dbReference type="InterPro" id="IPR012334">
    <property type="entry name" value="Pectin_lyas_fold"/>
</dbReference>
<gene>
    <name evidence="9" type="ORF">JANAI62_18820</name>
</gene>
<dbReference type="Gene3D" id="2.150.10.10">
    <property type="entry name" value="Serralysin-like metalloprotease, C-terminal"/>
    <property type="match status" value="6"/>
</dbReference>
<evidence type="ECO:0000256" key="2">
    <source>
        <dbReference type="ARBA" id="ARBA00004613"/>
    </source>
</evidence>
<dbReference type="InterPro" id="IPR011050">
    <property type="entry name" value="Pectin_lyase_fold/virulence"/>
</dbReference>
<dbReference type="Pfam" id="PF00353">
    <property type="entry name" value="HemolysinCabind"/>
    <property type="match status" value="8"/>
</dbReference>
<keyword evidence="5" id="KW-0677">Repeat</keyword>
<dbReference type="PRINTS" id="PR00313">
    <property type="entry name" value="CABNDNGRPT"/>
</dbReference>
<dbReference type="InterPro" id="IPR011049">
    <property type="entry name" value="Serralysin-like_metalloprot_C"/>
</dbReference>
<reference evidence="9 10" key="1">
    <citation type="submission" date="2021-05" db="EMBL/GenBank/DDBJ databases">
        <title>Bacteria Genome sequencing.</title>
        <authorList>
            <person name="Takabe Y."/>
            <person name="Nakajima Y."/>
            <person name="Suzuki S."/>
            <person name="Shiozaki T."/>
        </authorList>
    </citation>
    <scope>NUCLEOTIDE SEQUENCE [LARGE SCALE GENOMIC DNA]</scope>
    <source>
        <strain evidence="9 10">AI_62</strain>
    </source>
</reference>
<evidence type="ECO:0000256" key="7">
    <source>
        <dbReference type="ARBA" id="ARBA00023136"/>
    </source>
</evidence>
<evidence type="ECO:0008006" key="11">
    <source>
        <dbReference type="Google" id="ProtNLM"/>
    </source>
</evidence>
<keyword evidence="10" id="KW-1185">Reference proteome</keyword>
<dbReference type="PROSITE" id="PS00330">
    <property type="entry name" value="HEMOLYSIN_CALCIUM"/>
    <property type="match status" value="10"/>
</dbReference>
<feature type="region of interest" description="Disordered" evidence="8">
    <location>
        <begin position="193"/>
        <end position="217"/>
    </location>
</feature>
<dbReference type="Proteomes" id="UP000786693">
    <property type="component" value="Unassembled WGS sequence"/>
</dbReference>
<sequence>MSATFRLTTGLDTFTGTTGNDIVEFPSNVANLEAGDIITLGAGTDTLVTERTSALGLGTDRLGGFSGLDVIDVTSPPAVTIKLLEFLLSQSDDGTLLVRFDGDPLTLDLREAGGREGFVIEGTGQVSLSDGELQWVTVADGVNGRVDGGSGSDTIEGGTGNDVLRGGGNADMVDGGAGADTLTGNGGYDVLNGGTGNDDLDGGSEDDVLEGGAGQNTATGGFGSDTFVVTAGETLTITDFEATNTFERIDLRALGSDLAFNLNFTTDGAFQVLSLGAGTTLRLSASAAAAITRDSFILPSDGDFVSKAQGLAPMADFRFTDADDTFTGGAGRQTFEVIGQFSKLAGTDFFDGGADVDTLRIWGEDRELSEGLLTGMSGIDVIDLAGASGNLGISISAAMVAQSDAGTLLIKTGGNAVIVDTAFGDGVVTVEGTGPITLRNEVNQNLTLSDQYAGSVIGGSRADKVTGGARNDTLEGGAGADTVSGEGGDDSLSGGAARDVLNGDAGDDTLEGGASHDRLNGGTGDDSLNGGTGSDVLTGGLGSNTVTGGANADTFVITPGETLTITDFALTNTYERIDLRPMGPNFVLDLNYTVVDGFGVFDLGQGTTLRLPEATAAGLTVDNLVLPGAEDFVTFATNLSTPADFLFTAGNDVFAGGDEADIFELSGQFSNLSGDDVFVGGAGDDVLRITGADRQLSFDLLRGMDGIDIIDMTATTGDLAVRIDPRMVAQSDDGTLLIKNGLNDMIVDASFGDGVITLEGTGNILLRNVTGQNVTISDDYAGNVTGGSRSDKITGGRRDDRIEGGLLDDMLAGAGGDDSIRGDGGNDTLTGGEGNDTLDGGDGRDELIADLGATTMTGGGGDDLFIIAKDAGPVTITDLDTLSFLERVDLSQIDSIRAASDVNVSIDGRDVRLTATDLDLTLKGAAGPNIDIRDFVLPGQDARIFNVTNGTPLEELQNLINGAPSGSTINLAAGTYDITETLRIDRSDITIKGAGQGQTILRAAQTDANAGQTILVQPDGQELFTDLSPIAVNAEKGTFQITLSEDHELGIGDLLFIHQENDADFIRESGNTDWIQPEPDRPEDIWLREFRSRITEIDGNVITVREPLPFDFDAGVATVRQSTYLENVVLSDFTVTGQWGETADPNNFNNTLPDEWKSIAAIELDAVENSSISRVTIEDPASHAFRFQRTYDVTGEDLVAEGAHNKGPSNGYHYYLVEAFKTTLNNVTSEDARHSVLFSSFHAEHYNEINVTETNRDINFHGSPDADNIVRVETMIQEYRNDVPSREDPQWQSVNPGVPGEHPEEAIEDNDVTFRTLQSGGRPDIVTADERGGNLNTGIGSDQLFGGSGQDTLTGGLGDDDLTGGGASDRFVYRVGDGNDQIRDFEMGAGGDVLVLQGTAFTNIGQLKVSFEQGDVVLDMGRGVDASIRLRDVDARLARPSNVEFLSDPNVEGLVDRVNAEDRFVLGTQVADTVTIFASQLNATNFEAIMGTGLDTLVVEVGNVSGIVEEIGDLSGVDIFDFTISRNLALEIGQEAVTQSDNDEITVMIGDTGDMRLNASGITDRGGLIVDGARIINLSDSGNALTLGDRIGGTVSGGDGADEVEGGAQNDRIDGGAGNDTIAGGAGEDTLTGGAGNDAFVFEVPGAALRGADRITDFQSGQDRILIDVPDGVFPTGALPNGVLRQGTAAQDANDYLIYDQATGRLFVDLNANAAGGQTLIATLDGNPELTSADFLLV</sequence>
<dbReference type="PANTHER" id="PTHR38340">
    <property type="entry name" value="S-LAYER PROTEIN"/>
    <property type="match status" value="1"/>
</dbReference>
<dbReference type="InterPro" id="IPR001343">
    <property type="entry name" value="Hemolysn_Ca-bd"/>
</dbReference>
<dbReference type="InterPro" id="IPR003995">
    <property type="entry name" value="RTX_toxin_determinant-A"/>
</dbReference>
<dbReference type="PANTHER" id="PTHR38340:SF1">
    <property type="entry name" value="S-LAYER PROTEIN"/>
    <property type="match status" value="1"/>
</dbReference>
<feature type="region of interest" description="Disordered" evidence="8">
    <location>
        <begin position="1283"/>
        <end position="1305"/>
    </location>
</feature>
<keyword evidence="4" id="KW-0800">Toxin</keyword>
<keyword evidence="3" id="KW-0964">Secreted</keyword>
<name>A0ABQ4NLG4_9RHOB</name>
<comment type="caution">
    <text evidence="9">The sequence shown here is derived from an EMBL/GenBank/DDBJ whole genome shotgun (WGS) entry which is preliminary data.</text>
</comment>
<evidence type="ECO:0000313" key="9">
    <source>
        <dbReference type="EMBL" id="GIT95259.1"/>
    </source>
</evidence>
<feature type="region of interest" description="Disordered" evidence="8">
    <location>
        <begin position="1319"/>
        <end position="1361"/>
    </location>
</feature>
<dbReference type="Gene3D" id="2.160.20.10">
    <property type="entry name" value="Single-stranded right-handed beta-helix, Pectin lyase-like"/>
    <property type="match status" value="1"/>
</dbReference>
<dbReference type="InterPro" id="IPR018511">
    <property type="entry name" value="Hemolysin-typ_Ca-bd_CS"/>
</dbReference>
<dbReference type="SUPFAM" id="SSF51120">
    <property type="entry name" value="beta-Roll"/>
    <property type="match status" value="5"/>
</dbReference>
<feature type="region of interest" description="Disordered" evidence="8">
    <location>
        <begin position="813"/>
        <end position="843"/>
    </location>
</feature>
<keyword evidence="6" id="KW-0843">Virulence</keyword>
<keyword evidence="7" id="KW-0472">Membrane</keyword>
<dbReference type="PRINTS" id="PR01488">
    <property type="entry name" value="RTXTOXINA"/>
</dbReference>
<organism evidence="9 10">
    <name type="scientific">Jannaschia pagri</name>
    <dbReference type="NCBI Taxonomy" id="2829797"/>
    <lineage>
        <taxon>Bacteria</taxon>
        <taxon>Pseudomonadati</taxon>
        <taxon>Pseudomonadota</taxon>
        <taxon>Alphaproteobacteria</taxon>
        <taxon>Rhodobacterales</taxon>
        <taxon>Roseobacteraceae</taxon>
        <taxon>Jannaschia</taxon>
    </lineage>
</organism>
<evidence type="ECO:0000313" key="10">
    <source>
        <dbReference type="Proteomes" id="UP000786693"/>
    </source>
</evidence>
<evidence type="ECO:0000256" key="8">
    <source>
        <dbReference type="SAM" id="MobiDB-lite"/>
    </source>
</evidence>
<dbReference type="InterPro" id="IPR050557">
    <property type="entry name" value="RTX_toxin/Mannuronan_C5-epim"/>
</dbReference>
<comment type="subcellular location">
    <subcellularLocation>
        <location evidence="1">Membrane</location>
    </subcellularLocation>
    <subcellularLocation>
        <location evidence="2">Secreted</location>
    </subcellularLocation>
</comment>
<proteinExistence type="predicted"/>
<evidence type="ECO:0000256" key="1">
    <source>
        <dbReference type="ARBA" id="ARBA00004370"/>
    </source>
</evidence>
<evidence type="ECO:0000256" key="4">
    <source>
        <dbReference type="ARBA" id="ARBA00022656"/>
    </source>
</evidence>
<feature type="region of interest" description="Disordered" evidence="8">
    <location>
        <begin position="464"/>
        <end position="536"/>
    </location>
</feature>
<protein>
    <recommendedName>
        <fullName evidence="11">Ca2+-binding protein, RTX toxin-related</fullName>
    </recommendedName>
</protein>
<dbReference type="SUPFAM" id="SSF51126">
    <property type="entry name" value="Pectin lyase-like"/>
    <property type="match status" value="1"/>
</dbReference>
<dbReference type="EMBL" id="BPFH01000003">
    <property type="protein sequence ID" value="GIT95259.1"/>
    <property type="molecule type" value="Genomic_DNA"/>
</dbReference>
<evidence type="ECO:0000256" key="5">
    <source>
        <dbReference type="ARBA" id="ARBA00022737"/>
    </source>
</evidence>
<accession>A0ABQ4NLG4</accession>
<evidence type="ECO:0000256" key="6">
    <source>
        <dbReference type="ARBA" id="ARBA00023026"/>
    </source>
</evidence>
<feature type="compositionally biased region" description="Acidic residues" evidence="8">
    <location>
        <begin position="198"/>
        <end position="209"/>
    </location>
</feature>
<dbReference type="RefSeq" id="WP_220748759.1">
    <property type="nucleotide sequence ID" value="NZ_BPFH01000003.1"/>
</dbReference>
<evidence type="ECO:0000256" key="3">
    <source>
        <dbReference type="ARBA" id="ARBA00022525"/>
    </source>
</evidence>